<feature type="transmembrane region" description="Helical" evidence="1">
    <location>
        <begin position="113"/>
        <end position="132"/>
    </location>
</feature>
<keyword evidence="1" id="KW-0812">Transmembrane</keyword>
<proteinExistence type="predicted"/>
<gene>
    <name evidence="2" type="ORF">BECKTC1821E_GA0114239_10586</name>
</gene>
<protein>
    <submittedName>
        <fullName evidence="2">Uncharacterized protein</fullName>
    </submittedName>
</protein>
<evidence type="ECO:0000256" key="1">
    <source>
        <dbReference type="SAM" id="Phobius"/>
    </source>
</evidence>
<feature type="transmembrane region" description="Helical" evidence="1">
    <location>
        <begin position="80"/>
        <end position="107"/>
    </location>
</feature>
<name>A0A450YWX5_9GAMM</name>
<accession>A0A450YWX5</accession>
<feature type="transmembrane region" description="Helical" evidence="1">
    <location>
        <begin position="6"/>
        <end position="24"/>
    </location>
</feature>
<reference evidence="2" key="1">
    <citation type="submission" date="2019-02" db="EMBL/GenBank/DDBJ databases">
        <authorList>
            <person name="Gruber-Vodicka R. H."/>
            <person name="Seah K. B. B."/>
        </authorList>
    </citation>
    <scope>NUCLEOTIDE SEQUENCE</scope>
    <source>
        <strain evidence="2">BECK_BZ125</strain>
    </source>
</reference>
<dbReference type="AlphaFoldDB" id="A0A450YWX5"/>
<feature type="transmembrane region" description="Helical" evidence="1">
    <location>
        <begin position="221"/>
        <end position="250"/>
    </location>
</feature>
<organism evidence="2">
    <name type="scientific">Candidatus Kentrum sp. TC</name>
    <dbReference type="NCBI Taxonomy" id="2126339"/>
    <lineage>
        <taxon>Bacteria</taxon>
        <taxon>Pseudomonadati</taxon>
        <taxon>Pseudomonadota</taxon>
        <taxon>Gammaproteobacteria</taxon>
        <taxon>Candidatus Kentrum</taxon>
    </lineage>
</organism>
<sequence length="282" mass="32403">MNFDIFLGLFFLLACCATLLNYFLGDEKVAEIRLGTLAWWKSFRERPSQLIQQRASDEFARLFDAMYGERHLSWKSIRRSLVFSTFGFLLALLICEGIEPGYLSAFFAFDKGVVNTFGVFIMNLWADWFSLLETRWVLRRCARSRIGLPRWPGLDLIASYLIYLFIGVGFFGVLLGGLLTGHVFEGLYEFFTLDFHIRILSAFTEIKDLTAFLYSTFFTSFLFYIFLLFSLLIRLLVPVQFALLPFMAWLAISKHPLKSFVAGATAIAFLMEGLQRMGICAD</sequence>
<keyword evidence="1" id="KW-1133">Transmembrane helix</keyword>
<keyword evidence="1" id="KW-0472">Membrane</keyword>
<evidence type="ECO:0000313" key="2">
    <source>
        <dbReference type="EMBL" id="VFK46005.1"/>
    </source>
</evidence>
<dbReference type="EMBL" id="CAADFT010000058">
    <property type="protein sequence ID" value="VFK46005.1"/>
    <property type="molecule type" value="Genomic_DNA"/>
</dbReference>
<feature type="transmembrane region" description="Helical" evidence="1">
    <location>
        <begin position="153"/>
        <end position="179"/>
    </location>
</feature>